<reference evidence="2" key="1">
    <citation type="journal article" date="2017" name="Nat. Ecol. Evol.">
        <title>Genome expansion and lineage-specific genetic innovations in the forest pathogenic fungi Armillaria.</title>
        <authorList>
            <person name="Sipos G."/>
            <person name="Prasanna A.N."/>
            <person name="Walter M.C."/>
            <person name="O'Connor E."/>
            <person name="Balint B."/>
            <person name="Krizsan K."/>
            <person name="Kiss B."/>
            <person name="Hess J."/>
            <person name="Varga T."/>
            <person name="Slot J."/>
            <person name="Riley R."/>
            <person name="Boka B."/>
            <person name="Rigling D."/>
            <person name="Barry K."/>
            <person name="Lee J."/>
            <person name="Mihaltcheva S."/>
            <person name="LaButti K."/>
            <person name="Lipzen A."/>
            <person name="Waldron R."/>
            <person name="Moloney N.M."/>
            <person name="Sperisen C."/>
            <person name="Kredics L."/>
            <person name="Vagvoelgyi C."/>
            <person name="Patrignani A."/>
            <person name="Fitzpatrick D."/>
            <person name="Nagy I."/>
            <person name="Doyle S."/>
            <person name="Anderson J.B."/>
            <person name="Grigoriev I.V."/>
            <person name="Gueldener U."/>
            <person name="Muensterkoetter M."/>
            <person name="Nagy L.G."/>
        </authorList>
    </citation>
    <scope>NUCLEOTIDE SEQUENCE [LARGE SCALE GENOMIC DNA]</scope>
    <source>
        <strain evidence="2">Ar21-2</strain>
    </source>
</reference>
<evidence type="ECO:0000313" key="1">
    <source>
        <dbReference type="EMBL" id="PBK81542.1"/>
    </source>
</evidence>
<accession>A0A2H3CQP2</accession>
<dbReference type="PANTHER" id="PTHR33050:SF7">
    <property type="entry name" value="RIBONUCLEASE H"/>
    <property type="match status" value="1"/>
</dbReference>
<proteinExistence type="predicted"/>
<dbReference type="OrthoDB" id="198652at2759"/>
<dbReference type="STRING" id="47427.A0A2H3CQP2"/>
<dbReference type="InterPro" id="IPR052055">
    <property type="entry name" value="Hepadnavirus_pol/RT"/>
</dbReference>
<dbReference type="OMA" id="QNESYGT"/>
<organism evidence="1 2">
    <name type="scientific">Armillaria gallica</name>
    <name type="common">Bulbous honey fungus</name>
    <name type="synonym">Armillaria bulbosa</name>
    <dbReference type="NCBI Taxonomy" id="47427"/>
    <lineage>
        <taxon>Eukaryota</taxon>
        <taxon>Fungi</taxon>
        <taxon>Dikarya</taxon>
        <taxon>Basidiomycota</taxon>
        <taxon>Agaricomycotina</taxon>
        <taxon>Agaricomycetes</taxon>
        <taxon>Agaricomycetidae</taxon>
        <taxon>Agaricales</taxon>
        <taxon>Marasmiineae</taxon>
        <taxon>Physalacriaceae</taxon>
        <taxon>Armillaria</taxon>
    </lineage>
</organism>
<dbReference type="Proteomes" id="UP000217790">
    <property type="component" value="Unassembled WGS sequence"/>
</dbReference>
<evidence type="ECO:0008006" key="3">
    <source>
        <dbReference type="Google" id="ProtNLM"/>
    </source>
</evidence>
<gene>
    <name evidence="1" type="ORF">ARMGADRAFT_948010</name>
</gene>
<dbReference type="EMBL" id="KZ293728">
    <property type="protein sequence ID" value="PBK81542.1"/>
    <property type="molecule type" value="Genomic_DNA"/>
</dbReference>
<name>A0A2H3CQP2_ARMGA</name>
<dbReference type="AlphaFoldDB" id="A0A2H3CQP2"/>
<dbReference type="InParanoid" id="A0A2H3CQP2"/>
<sequence>MQVYAWRNPIHFKSRTTHYTEVNDPLLHPPTSEFENMAAMNAIKTHPHLFNVSTPIEVDYFESLLSSHPNTPFIQSVMTSLCEGFWPWANMKHGDGYPETWDNSWAPPATKAEQSFLANQRDIEIEKKRFSPLFRPDLLPGMYSTPVLAVPKPCSDKLRLVSHQSCGIFSQNSMIDKDLTHGPWMDTLHQFIPALLHICQEHGKVRLVLWKSDVSEAFCHHPAHPLWQIKQVITTNIPTKDEIDHGIDHGTLVRTVDWPSCFGSCASPQNCASIMGLVIWVAIFVKWILHLFCYVDDTWSWEIEGKLTWYEPYQCLYPTKQVRFLALLDELRVPHKRRKQLWGTILTVIRFLIDVNEMTVTLPPESKAELIAAVREFIDTSSHRRTVSEWKQLAGWMNWSLNMFPLLKPALCNVYEKISGRHKAYKKIYLNEAVKGDLEWFLHHIQASPGILLFDALDWDPEKETNLTILCDACMSGMGFWIPELLLGFFAPVPCDPPKDTIFFWEALCIVAALEWFCESMRQDSTLTHRLQVTIKTDNSNTVDLFDSLRALPTYNSLLQTSVDLLISSDVNLRVLHIPGVHNIIADAISRSKFNDACTHAPGLLIRPFTPPHALLGAMKK</sequence>
<dbReference type="PANTHER" id="PTHR33050">
    <property type="entry name" value="REVERSE TRANSCRIPTASE DOMAIN-CONTAINING PROTEIN"/>
    <property type="match status" value="1"/>
</dbReference>
<evidence type="ECO:0000313" key="2">
    <source>
        <dbReference type="Proteomes" id="UP000217790"/>
    </source>
</evidence>
<protein>
    <recommendedName>
        <fullName evidence="3">DNA/RNA polymerase</fullName>
    </recommendedName>
</protein>
<keyword evidence="2" id="KW-1185">Reference proteome</keyword>